<feature type="region of interest" description="Disordered" evidence="1">
    <location>
        <begin position="138"/>
        <end position="160"/>
    </location>
</feature>
<comment type="caution">
    <text evidence="2">The sequence shown here is derived from an EMBL/GenBank/DDBJ whole genome shotgun (WGS) entry which is preliminary data.</text>
</comment>
<dbReference type="AlphaFoldDB" id="A0A7K0DR17"/>
<evidence type="ECO:0000256" key="1">
    <source>
        <dbReference type="SAM" id="MobiDB-lite"/>
    </source>
</evidence>
<evidence type="ECO:0000313" key="2">
    <source>
        <dbReference type="EMBL" id="MQY28203.1"/>
    </source>
</evidence>
<dbReference type="Proteomes" id="UP000431401">
    <property type="component" value="Unassembled WGS sequence"/>
</dbReference>
<feature type="region of interest" description="Disordered" evidence="1">
    <location>
        <begin position="1"/>
        <end position="111"/>
    </location>
</feature>
<accession>A0A7K0DR17</accession>
<protein>
    <submittedName>
        <fullName evidence="2">Uncharacterized protein</fullName>
    </submittedName>
</protein>
<feature type="compositionally biased region" description="Low complexity" evidence="1">
    <location>
        <begin position="64"/>
        <end position="80"/>
    </location>
</feature>
<keyword evidence="3" id="KW-1185">Reference proteome</keyword>
<dbReference type="InterPro" id="IPR045596">
    <property type="entry name" value="DUF6459"/>
</dbReference>
<feature type="compositionally biased region" description="Low complexity" evidence="1">
    <location>
        <begin position="87"/>
        <end position="96"/>
    </location>
</feature>
<dbReference type="Pfam" id="PF20060">
    <property type="entry name" value="DUF6459"/>
    <property type="match status" value="1"/>
</dbReference>
<feature type="compositionally biased region" description="Polar residues" evidence="1">
    <location>
        <begin position="31"/>
        <end position="40"/>
    </location>
</feature>
<reference evidence="2 3" key="1">
    <citation type="submission" date="2019-10" db="EMBL/GenBank/DDBJ databases">
        <title>Nocardia macrotermitis sp. nov. and Nocardia aurantia sp. nov., isolated from the gut of fungus growing-termite Macrotermes natalensis.</title>
        <authorList>
            <person name="Benndorf R."/>
            <person name="Schwitalla J."/>
            <person name="Martin K."/>
            <person name="De Beer W."/>
            <person name="Kaster A.-K."/>
            <person name="Vollmers J."/>
            <person name="Poulsen M."/>
            <person name="Beemelmanns C."/>
        </authorList>
    </citation>
    <scope>NUCLEOTIDE SEQUENCE [LARGE SCALE GENOMIC DNA]</scope>
    <source>
        <strain evidence="2 3">RB56</strain>
    </source>
</reference>
<proteinExistence type="predicted"/>
<name>A0A7K0DR17_9NOCA</name>
<evidence type="ECO:0000313" key="3">
    <source>
        <dbReference type="Proteomes" id="UP000431401"/>
    </source>
</evidence>
<gene>
    <name evidence="2" type="ORF">NRB56_37860</name>
</gene>
<dbReference type="EMBL" id="WEGI01000008">
    <property type="protein sequence ID" value="MQY28203.1"/>
    <property type="molecule type" value="Genomic_DNA"/>
</dbReference>
<organism evidence="2 3">
    <name type="scientific">Nocardia aurantia</name>
    <dbReference type="NCBI Taxonomy" id="2585199"/>
    <lineage>
        <taxon>Bacteria</taxon>
        <taxon>Bacillati</taxon>
        <taxon>Actinomycetota</taxon>
        <taxon>Actinomycetes</taxon>
        <taxon>Mycobacteriales</taxon>
        <taxon>Nocardiaceae</taxon>
        <taxon>Nocardia</taxon>
    </lineage>
</organism>
<sequence length="271" mass="27999">MSDRQTSRALLPAPAFEPPLERSECGVPESSRVTDISGVSGTLGVSPVRHGLPPRERRSVPLGRTPAACPAAATPARRTPAVPPGRDPAAPAGRAPTESVGRAAAKSNGPAVAESAGRAAAKSNGPAVAVLEGCIPAEAGSRDPEVPERPPLPNRDGRGTACVGTEVDVVRRFAGRAVRVVLEVVDGRRPVAQLTLLADPTVVAAVATVVRLGAVERRLGPAVLVTLEVAVSGPRAAEIFGSYERGGRRFALAARVLHGRQGWRLAALRLR</sequence>